<reference evidence="2" key="1">
    <citation type="submission" date="2016-10" db="EMBL/GenBank/DDBJ databases">
        <title>Sequence of Gallionella enrichment culture.</title>
        <authorList>
            <person name="Poehlein A."/>
            <person name="Muehling M."/>
            <person name="Daniel R."/>
        </authorList>
    </citation>
    <scope>NUCLEOTIDE SEQUENCE</scope>
</reference>
<dbReference type="InterPro" id="IPR036165">
    <property type="entry name" value="YefM-like_sf"/>
</dbReference>
<dbReference type="Pfam" id="PF02604">
    <property type="entry name" value="PhdYeFM_antitox"/>
    <property type="match status" value="1"/>
</dbReference>
<sequence length="85" mass="9322">MFFMVKNTYTIKELQRKTAAAVREAEAGGWVSITRHDKDVAVLLGRERVRAIVETLEILGDAAAMRAIATDRDGTGKYTPLADLG</sequence>
<dbReference type="InterPro" id="IPR006442">
    <property type="entry name" value="Antitoxin_Phd/YefM"/>
</dbReference>
<dbReference type="EMBL" id="MLJW01000294">
    <property type="protein sequence ID" value="OIQ90387.1"/>
    <property type="molecule type" value="Genomic_DNA"/>
</dbReference>
<organism evidence="2">
    <name type="scientific">mine drainage metagenome</name>
    <dbReference type="NCBI Taxonomy" id="410659"/>
    <lineage>
        <taxon>unclassified sequences</taxon>
        <taxon>metagenomes</taxon>
        <taxon>ecological metagenomes</taxon>
    </lineage>
</organism>
<gene>
    <name evidence="2" type="ORF">GALL_277250</name>
</gene>
<accession>A0A1J5RLH9</accession>
<protein>
    <submittedName>
        <fullName evidence="2">Hypothetisches protein</fullName>
    </submittedName>
</protein>
<dbReference type="Gene3D" id="3.40.1620.10">
    <property type="entry name" value="YefM-like domain"/>
    <property type="match status" value="1"/>
</dbReference>
<comment type="caution">
    <text evidence="2">The sequence shown here is derived from an EMBL/GenBank/DDBJ whole genome shotgun (WGS) entry which is preliminary data.</text>
</comment>
<evidence type="ECO:0000313" key="2">
    <source>
        <dbReference type="EMBL" id="OIQ90387.1"/>
    </source>
</evidence>
<dbReference type="AlphaFoldDB" id="A0A1J5RLH9"/>
<proteinExistence type="inferred from homology"/>
<dbReference type="SUPFAM" id="SSF143120">
    <property type="entry name" value="YefM-like"/>
    <property type="match status" value="1"/>
</dbReference>
<evidence type="ECO:0000256" key="1">
    <source>
        <dbReference type="ARBA" id="ARBA00009981"/>
    </source>
</evidence>
<dbReference type="NCBIfam" id="TIGR01552">
    <property type="entry name" value="phd_fam"/>
    <property type="match status" value="1"/>
</dbReference>
<name>A0A1J5RLH9_9ZZZZ</name>
<comment type="similarity">
    <text evidence="1">Belongs to the phD/YefM antitoxin family.</text>
</comment>